<sequence length="139" mass="15212">MSTVRATPDNEIAARLAAEFEGHIPKYRIEAVIAGCFADLRGIPAPDLPELGERLARQRLLDLIVRGQDMAIRAREAQLAAQHATDQYIRQVTGGSADDQIADAKALHESGAITAAEFEQLEARALEQKTLRRGEIPSR</sequence>
<evidence type="ECO:0000313" key="2">
    <source>
        <dbReference type="Proteomes" id="UP001163947"/>
    </source>
</evidence>
<dbReference type="GeneID" id="83624638"/>
<name>A0AA46PEM5_9NOCA</name>
<gene>
    <name evidence="1" type="ORF">OCS65_29455</name>
</gene>
<geneLocation type="plasmid" evidence="1 2">
    <name>pN1</name>
</geneLocation>
<accession>A0AA46PEM5</accession>
<reference evidence="1" key="1">
    <citation type="submission" date="2022-09" db="EMBL/GenBank/DDBJ databases">
        <title>The genome sequence of Rhodococcus aetherivorans N1.</title>
        <authorList>
            <person name="Jiang W."/>
        </authorList>
    </citation>
    <scope>NUCLEOTIDE SEQUENCE</scope>
    <source>
        <strain evidence="1">N1</strain>
        <plasmid evidence="1">pN1</plasmid>
    </source>
</reference>
<evidence type="ECO:0000313" key="1">
    <source>
        <dbReference type="EMBL" id="UYF97375.1"/>
    </source>
</evidence>
<dbReference type="RefSeq" id="WP_229583124.1">
    <property type="nucleotide sequence ID" value="NZ_CP106984.1"/>
</dbReference>
<dbReference type="EMBL" id="CP106984">
    <property type="protein sequence ID" value="UYF97375.1"/>
    <property type="molecule type" value="Genomic_DNA"/>
</dbReference>
<proteinExistence type="predicted"/>
<evidence type="ECO:0008006" key="3">
    <source>
        <dbReference type="Google" id="ProtNLM"/>
    </source>
</evidence>
<dbReference type="Proteomes" id="UP001163947">
    <property type="component" value="Plasmid pN1"/>
</dbReference>
<organism evidence="1 2">
    <name type="scientific">Rhodococcus aetherivorans</name>
    <dbReference type="NCBI Taxonomy" id="191292"/>
    <lineage>
        <taxon>Bacteria</taxon>
        <taxon>Bacillati</taxon>
        <taxon>Actinomycetota</taxon>
        <taxon>Actinomycetes</taxon>
        <taxon>Mycobacteriales</taxon>
        <taxon>Nocardiaceae</taxon>
        <taxon>Rhodococcus</taxon>
    </lineage>
</organism>
<keyword evidence="1" id="KW-0614">Plasmid</keyword>
<protein>
    <recommendedName>
        <fullName evidence="3">SHOCT domain-containing protein</fullName>
    </recommendedName>
</protein>
<dbReference type="AlphaFoldDB" id="A0AA46PEM5"/>